<protein>
    <submittedName>
        <fullName evidence="1">Uncharacterized protein</fullName>
    </submittedName>
</protein>
<organism evidence="1 2">
    <name type="scientific">Vitis vinifera</name>
    <name type="common">Grape</name>
    <dbReference type="NCBI Taxonomy" id="29760"/>
    <lineage>
        <taxon>Eukaryota</taxon>
        <taxon>Viridiplantae</taxon>
        <taxon>Streptophyta</taxon>
        <taxon>Embryophyta</taxon>
        <taxon>Tracheophyta</taxon>
        <taxon>Spermatophyta</taxon>
        <taxon>Magnoliopsida</taxon>
        <taxon>eudicotyledons</taxon>
        <taxon>Gunneridae</taxon>
        <taxon>Pentapetalae</taxon>
        <taxon>rosids</taxon>
        <taxon>Vitales</taxon>
        <taxon>Vitaceae</taxon>
        <taxon>Viteae</taxon>
        <taxon>Vitis</taxon>
    </lineage>
</organism>
<dbReference type="EMBL" id="QGNW01001357">
    <property type="protein sequence ID" value="RVW44319.1"/>
    <property type="molecule type" value="Genomic_DNA"/>
</dbReference>
<dbReference type="AlphaFoldDB" id="A0A438E9J6"/>
<sequence length="79" mass="8591">MVEGGFISVYGLKTNLEKSDLILVGKVDGIERLISQLGCRPGDLPSNDFRSPLGASFKQASSLLLHKQHQLLRGLSLLN</sequence>
<proteinExistence type="predicted"/>
<evidence type="ECO:0000313" key="1">
    <source>
        <dbReference type="EMBL" id="RVW44319.1"/>
    </source>
</evidence>
<dbReference type="Proteomes" id="UP000288805">
    <property type="component" value="Unassembled WGS sequence"/>
</dbReference>
<accession>A0A438E9J6</accession>
<evidence type="ECO:0000313" key="2">
    <source>
        <dbReference type="Proteomes" id="UP000288805"/>
    </source>
</evidence>
<comment type="caution">
    <text evidence="1">The sequence shown here is derived from an EMBL/GenBank/DDBJ whole genome shotgun (WGS) entry which is preliminary data.</text>
</comment>
<name>A0A438E9J6_VITVI</name>
<gene>
    <name evidence="1" type="ORF">CK203_070944</name>
</gene>
<reference evidence="1 2" key="1">
    <citation type="journal article" date="2018" name="PLoS Genet.">
        <title>Population sequencing reveals clonal diversity and ancestral inbreeding in the grapevine cultivar Chardonnay.</title>
        <authorList>
            <person name="Roach M.J."/>
            <person name="Johnson D.L."/>
            <person name="Bohlmann J."/>
            <person name="van Vuuren H.J."/>
            <person name="Jones S.J."/>
            <person name="Pretorius I.S."/>
            <person name="Schmidt S.A."/>
            <person name="Borneman A.R."/>
        </authorList>
    </citation>
    <scope>NUCLEOTIDE SEQUENCE [LARGE SCALE GENOMIC DNA]</scope>
    <source>
        <strain evidence="2">cv. Chardonnay</strain>
        <tissue evidence="1">Leaf</tissue>
    </source>
</reference>